<evidence type="ECO:0000313" key="4">
    <source>
        <dbReference type="EMBL" id="JAS13705.1"/>
    </source>
</evidence>
<accession>A0A1B6CK30</accession>
<feature type="region of interest" description="Disordered" evidence="3">
    <location>
        <begin position="50"/>
        <end position="115"/>
    </location>
</feature>
<dbReference type="PROSITE" id="PS00233">
    <property type="entry name" value="CHIT_BIND_RR_1"/>
    <property type="match status" value="1"/>
</dbReference>
<dbReference type="InterPro" id="IPR031311">
    <property type="entry name" value="CHIT_BIND_RR_consensus"/>
</dbReference>
<feature type="compositionally biased region" description="Basic and acidic residues" evidence="3">
    <location>
        <begin position="14"/>
        <end position="24"/>
    </location>
</feature>
<feature type="compositionally biased region" description="Low complexity" evidence="3">
    <location>
        <begin position="98"/>
        <end position="115"/>
    </location>
</feature>
<dbReference type="EMBL" id="GEDC01023593">
    <property type="protein sequence ID" value="JAS13705.1"/>
    <property type="molecule type" value="Transcribed_RNA"/>
</dbReference>
<feature type="non-terminal residue" evidence="4">
    <location>
        <position position="115"/>
    </location>
</feature>
<dbReference type="GO" id="GO:0005615">
    <property type="term" value="C:extracellular space"/>
    <property type="evidence" value="ECO:0007669"/>
    <property type="project" value="TreeGrafter"/>
</dbReference>
<protein>
    <recommendedName>
        <fullName evidence="5">Pro-resilin</fullName>
    </recommendedName>
</protein>
<organism evidence="4">
    <name type="scientific">Clastoptera arizonana</name>
    <name type="common">Arizona spittle bug</name>
    <dbReference type="NCBI Taxonomy" id="38151"/>
    <lineage>
        <taxon>Eukaryota</taxon>
        <taxon>Metazoa</taxon>
        <taxon>Ecdysozoa</taxon>
        <taxon>Arthropoda</taxon>
        <taxon>Hexapoda</taxon>
        <taxon>Insecta</taxon>
        <taxon>Pterygota</taxon>
        <taxon>Neoptera</taxon>
        <taxon>Paraneoptera</taxon>
        <taxon>Hemiptera</taxon>
        <taxon>Auchenorrhyncha</taxon>
        <taxon>Cercopoidea</taxon>
        <taxon>Clastopteridae</taxon>
        <taxon>Clastoptera</taxon>
    </lineage>
</organism>
<sequence>SYEVNSVESGAQFGHEESRQDEYTKGSYRVLLPDGRTQVVDYVADQDGYKPTVTFQQPSGGQNGYANNGNLNNGQYGNNGFESGYSNNRGNDQGSYGGVSSSGYSGNQNNGQYGN</sequence>
<dbReference type="Pfam" id="PF00379">
    <property type="entry name" value="Chitin_bind_4"/>
    <property type="match status" value="1"/>
</dbReference>
<feature type="compositionally biased region" description="Low complexity" evidence="3">
    <location>
        <begin position="64"/>
        <end position="80"/>
    </location>
</feature>
<dbReference type="PANTHER" id="PTHR12236:SF98">
    <property type="entry name" value="CUTICULAR PROTEIN 56F"/>
    <property type="match status" value="1"/>
</dbReference>
<name>A0A1B6CK30_9HEMI</name>
<dbReference type="GO" id="GO:0031012">
    <property type="term" value="C:extracellular matrix"/>
    <property type="evidence" value="ECO:0007669"/>
    <property type="project" value="TreeGrafter"/>
</dbReference>
<dbReference type="InterPro" id="IPR051217">
    <property type="entry name" value="Insect_Cuticle_Struc_Prot"/>
</dbReference>
<feature type="non-terminal residue" evidence="4">
    <location>
        <position position="1"/>
    </location>
</feature>
<reference evidence="4" key="1">
    <citation type="submission" date="2015-12" db="EMBL/GenBank/DDBJ databases">
        <title>De novo transcriptome assembly of four potential Pierce s Disease insect vectors from Arizona vineyards.</title>
        <authorList>
            <person name="Tassone E.E."/>
        </authorList>
    </citation>
    <scope>NUCLEOTIDE SEQUENCE</scope>
</reference>
<dbReference type="PANTHER" id="PTHR12236">
    <property type="entry name" value="STRUCTURAL CONTITUENT OF CUTICLE"/>
    <property type="match status" value="1"/>
</dbReference>
<keyword evidence="1 2" id="KW-0193">Cuticle</keyword>
<evidence type="ECO:0000256" key="1">
    <source>
        <dbReference type="ARBA" id="ARBA00022460"/>
    </source>
</evidence>
<dbReference type="PROSITE" id="PS51155">
    <property type="entry name" value="CHIT_BIND_RR_2"/>
    <property type="match status" value="1"/>
</dbReference>
<evidence type="ECO:0000256" key="2">
    <source>
        <dbReference type="PROSITE-ProRule" id="PRU00497"/>
    </source>
</evidence>
<evidence type="ECO:0008006" key="5">
    <source>
        <dbReference type="Google" id="ProtNLM"/>
    </source>
</evidence>
<proteinExistence type="predicted"/>
<feature type="region of interest" description="Disordered" evidence="3">
    <location>
        <begin position="1"/>
        <end position="29"/>
    </location>
</feature>
<dbReference type="AlphaFoldDB" id="A0A1B6CK30"/>
<dbReference type="GO" id="GO:0042302">
    <property type="term" value="F:structural constituent of cuticle"/>
    <property type="evidence" value="ECO:0007669"/>
    <property type="project" value="UniProtKB-UniRule"/>
</dbReference>
<dbReference type="InterPro" id="IPR000618">
    <property type="entry name" value="Insect_cuticle"/>
</dbReference>
<gene>
    <name evidence="4" type="ORF">g.45098</name>
</gene>
<evidence type="ECO:0000256" key="3">
    <source>
        <dbReference type="SAM" id="MobiDB-lite"/>
    </source>
</evidence>